<dbReference type="RefSeq" id="WP_249996409.1">
    <property type="nucleotide sequence ID" value="NZ_CP116221.1"/>
</dbReference>
<feature type="transmembrane region" description="Helical" evidence="1">
    <location>
        <begin position="74"/>
        <end position="94"/>
    </location>
</feature>
<sequence>MQHEELIQKYFNNTLTPDESKEVSKRLETNSEFQTLFNEYKDVQTAFQLNEKETLKDYLSTLDQKAIPFYKRLLTNKLLLTTIASCLIIGVFYFNSKNTFSDLFETYYDSYPNVYQPVIRGNEINKNADAFKAYENEDYLNAEQAFKIALEANDDDNIRFYYVMSLLNQNKTIQAKHILDTLKTKEHNFLAEVYWYSALIAIKDKNDSEAIQNLNTVKKLNSNFKANEIIELLNKLK</sequence>
<evidence type="ECO:0008006" key="4">
    <source>
        <dbReference type="Google" id="ProtNLM"/>
    </source>
</evidence>
<gene>
    <name evidence="2" type="ORF">MUN68_000510</name>
</gene>
<keyword evidence="1" id="KW-0812">Transmembrane</keyword>
<keyword evidence="1" id="KW-0472">Membrane</keyword>
<reference evidence="2 3" key="1">
    <citation type="submission" date="2023-01" db="EMBL/GenBank/DDBJ databases">
        <title>Psychroserpens ponticola sp. nov., isolated from seawater.</title>
        <authorList>
            <person name="Kristyanto S."/>
            <person name="Jung J."/>
            <person name="Kim J.M."/>
            <person name="Jeon C.O."/>
        </authorList>
    </citation>
    <scope>NUCLEOTIDE SEQUENCE [LARGE SCALE GENOMIC DNA]</scope>
    <source>
        <strain evidence="2 3">MSW6</strain>
    </source>
</reference>
<keyword evidence="3" id="KW-1185">Reference proteome</keyword>
<dbReference type="Gene3D" id="1.25.40.10">
    <property type="entry name" value="Tetratricopeptide repeat domain"/>
    <property type="match status" value="1"/>
</dbReference>
<dbReference type="EMBL" id="CP116221">
    <property type="protein sequence ID" value="WCO01988.1"/>
    <property type="molecule type" value="Genomic_DNA"/>
</dbReference>
<proteinExistence type="predicted"/>
<evidence type="ECO:0000313" key="2">
    <source>
        <dbReference type="EMBL" id="WCO01988.1"/>
    </source>
</evidence>
<accession>A0ABY7RXX5</accession>
<dbReference type="SUPFAM" id="SSF48452">
    <property type="entry name" value="TPR-like"/>
    <property type="match status" value="1"/>
</dbReference>
<evidence type="ECO:0000313" key="3">
    <source>
        <dbReference type="Proteomes" id="UP001202717"/>
    </source>
</evidence>
<name>A0ABY7RXX5_9FLAO</name>
<organism evidence="2 3">
    <name type="scientific">Psychroserpens ponticola</name>
    <dbReference type="NCBI Taxonomy" id="2932268"/>
    <lineage>
        <taxon>Bacteria</taxon>
        <taxon>Pseudomonadati</taxon>
        <taxon>Bacteroidota</taxon>
        <taxon>Flavobacteriia</taxon>
        <taxon>Flavobacteriales</taxon>
        <taxon>Flavobacteriaceae</taxon>
        <taxon>Psychroserpens</taxon>
    </lineage>
</organism>
<dbReference type="Proteomes" id="UP001202717">
    <property type="component" value="Chromosome"/>
</dbReference>
<keyword evidence="1" id="KW-1133">Transmembrane helix</keyword>
<dbReference type="InterPro" id="IPR011990">
    <property type="entry name" value="TPR-like_helical_dom_sf"/>
</dbReference>
<protein>
    <recommendedName>
        <fullName evidence="4">Tetratricopeptide repeat protein</fullName>
    </recommendedName>
</protein>
<evidence type="ECO:0000256" key="1">
    <source>
        <dbReference type="SAM" id="Phobius"/>
    </source>
</evidence>